<evidence type="ECO:0000313" key="3">
    <source>
        <dbReference type="EMBL" id="MBC3919026.1"/>
    </source>
</evidence>
<dbReference type="EMBL" id="JACOGF010000008">
    <property type="protein sequence ID" value="MBC3919026.1"/>
    <property type="molecule type" value="Genomic_DNA"/>
</dbReference>
<keyword evidence="3" id="KW-0378">Hydrolase</keyword>
<reference evidence="3 4" key="1">
    <citation type="submission" date="2020-08" db="EMBL/GenBank/DDBJ databases">
        <title>Novel species isolated from subtropical streams in China.</title>
        <authorList>
            <person name="Lu H."/>
        </authorList>
    </citation>
    <scope>NUCLEOTIDE SEQUENCE [LARGE SCALE GENOMIC DNA]</scope>
    <source>
        <strain evidence="3 4">CY18W</strain>
    </source>
</reference>
<keyword evidence="1" id="KW-0732">Signal</keyword>
<dbReference type="Proteomes" id="UP000650424">
    <property type="component" value="Unassembled WGS sequence"/>
</dbReference>
<proteinExistence type="predicted"/>
<sequence>MRQAKKLWSATLLAIALPLAVTSAVASAAAADVHWVASWGTAQQVPEPDNMLPAERWRESSLRQIVRVTLGGSRVRVRFSNVYGTTPLFIEAASLARAVAAGKTDVEASSLQQLKFAGRNNVMIPAGAEYYSDPVNLPHAAASDLAISMYFKGEPVRQTSHPGSRANSFYIKGNRILESAWADAGKVAHWYQIADVEVQAPRSVGAVVAIGDSITDGAGSTTDGNDRWPDQLSARLIREGAPAMGVINAGIGGGRMLRDGTGPNLASRFERDVIARSGVTHAIVMIGVNDLGGQHRNGDDVPEARKKIIEDLLTAHIQLVERAHAHGICVIGATITPYMGSDYYRPNASNEEDRQAINSWIRTSGVFDAVADFDAAIRDPAQVERMRKEYDTGDFLHPSTAGLRAMAHAVPLPALQKCVIRQ</sequence>
<keyword evidence="4" id="KW-1185">Reference proteome</keyword>
<evidence type="ECO:0000256" key="1">
    <source>
        <dbReference type="SAM" id="SignalP"/>
    </source>
</evidence>
<dbReference type="CDD" id="cd01830">
    <property type="entry name" value="XynE_like"/>
    <property type="match status" value="1"/>
</dbReference>
<dbReference type="InterPro" id="IPR036514">
    <property type="entry name" value="SGNH_hydro_sf"/>
</dbReference>
<dbReference type="Pfam" id="PF13472">
    <property type="entry name" value="Lipase_GDSL_2"/>
    <property type="match status" value="1"/>
</dbReference>
<dbReference type="SUPFAM" id="SSF52266">
    <property type="entry name" value="SGNH hydrolase"/>
    <property type="match status" value="1"/>
</dbReference>
<feature type="domain" description="SGNH hydrolase-type esterase" evidence="2">
    <location>
        <begin position="209"/>
        <end position="404"/>
    </location>
</feature>
<protein>
    <submittedName>
        <fullName evidence="3">SGNH/GDSL hydrolase family protein</fullName>
    </submittedName>
</protein>
<evidence type="ECO:0000259" key="2">
    <source>
        <dbReference type="Pfam" id="PF13472"/>
    </source>
</evidence>
<dbReference type="InterPro" id="IPR053140">
    <property type="entry name" value="GDSL_Rv0518-like"/>
</dbReference>
<dbReference type="PANTHER" id="PTHR43784:SF2">
    <property type="entry name" value="GDSL-LIKE LIPASE_ACYLHYDROLASE, PUTATIVE (AFU_ORTHOLOGUE AFUA_2G00820)-RELATED"/>
    <property type="match status" value="1"/>
</dbReference>
<gene>
    <name evidence="3" type="ORF">H8L32_16160</name>
</gene>
<feature type="chain" id="PRO_5046659208" evidence="1">
    <location>
        <begin position="29"/>
        <end position="422"/>
    </location>
</feature>
<dbReference type="InterPro" id="IPR013830">
    <property type="entry name" value="SGNH_hydro"/>
</dbReference>
<evidence type="ECO:0000313" key="4">
    <source>
        <dbReference type="Proteomes" id="UP000650424"/>
    </source>
</evidence>
<dbReference type="GO" id="GO:0016787">
    <property type="term" value="F:hydrolase activity"/>
    <property type="evidence" value="ECO:0007669"/>
    <property type="project" value="UniProtKB-KW"/>
</dbReference>
<organism evidence="3 4">
    <name type="scientific">Undibacterium hunanense</name>
    <dbReference type="NCBI Taxonomy" id="2762292"/>
    <lineage>
        <taxon>Bacteria</taxon>
        <taxon>Pseudomonadati</taxon>
        <taxon>Pseudomonadota</taxon>
        <taxon>Betaproteobacteria</taxon>
        <taxon>Burkholderiales</taxon>
        <taxon>Oxalobacteraceae</taxon>
        <taxon>Undibacterium</taxon>
    </lineage>
</organism>
<feature type="signal peptide" evidence="1">
    <location>
        <begin position="1"/>
        <end position="28"/>
    </location>
</feature>
<accession>A0ABR6ZT20</accession>
<dbReference type="PANTHER" id="PTHR43784">
    <property type="entry name" value="GDSL-LIKE LIPASE/ACYLHYDROLASE, PUTATIVE (AFU_ORTHOLOGUE AFUA_2G00820)-RELATED"/>
    <property type="match status" value="1"/>
</dbReference>
<dbReference type="Gene3D" id="3.40.50.1110">
    <property type="entry name" value="SGNH hydrolase"/>
    <property type="match status" value="1"/>
</dbReference>
<dbReference type="RefSeq" id="WP_186948298.1">
    <property type="nucleotide sequence ID" value="NZ_JACOGF010000008.1"/>
</dbReference>
<comment type="caution">
    <text evidence="3">The sequence shown here is derived from an EMBL/GenBank/DDBJ whole genome shotgun (WGS) entry which is preliminary data.</text>
</comment>
<name>A0ABR6ZT20_9BURK</name>